<evidence type="ECO:0000259" key="24">
    <source>
        <dbReference type="PROSITE" id="PS51444"/>
    </source>
</evidence>
<dbReference type="InterPro" id="IPR015425">
    <property type="entry name" value="FH2_Formin"/>
</dbReference>
<keyword evidence="15" id="KW-0206">Cytoskeleton</keyword>
<dbReference type="GO" id="GO:0031267">
    <property type="term" value="F:small GTPase binding"/>
    <property type="evidence" value="ECO:0007669"/>
    <property type="project" value="InterPro"/>
</dbReference>
<evidence type="ECO:0000256" key="1">
    <source>
        <dbReference type="ARBA" id="ARBA00004123"/>
    </source>
</evidence>
<dbReference type="Proteomes" id="UP000515165">
    <property type="component" value="Chromosome 5"/>
</dbReference>
<dbReference type="Gene3D" id="1.10.20.40">
    <property type="entry name" value="Formin, diaphanous GTPase-binding domain"/>
    <property type="match status" value="1"/>
</dbReference>
<dbReference type="FunFam" id="1.20.58.2220:FF:000003">
    <property type="entry name" value="protein diaphanous homolog 1 isoform X2"/>
    <property type="match status" value="1"/>
</dbReference>
<dbReference type="KEGG" id="zca:113929434"/>
<dbReference type="InterPro" id="IPR014767">
    <property type="entry name" value="DAD_dom"/>
</dbReference>
<dbReference type="Gene3D" id="1.20.1170.10">
    <property type="match status" value="1"/>
</dbReference>
<keyword evidence="12 20" id="KW-0175">Coiled coil</keyword>
<keyword evidence="16" id="KW-0539">Nucleus</keyword>
<dbReference type="GO" id="GO:0030041">
    <property type="term" value="P:actin filament polymerization"/>
    <property type="evidence" value="ECO:0007669"/>
    <property type="project" value="TreeGrafter"/>
</dbReference>
<dbReference type="PANTHER" id="PTHR45691:SF4">
    <property type="entry name" value="PROTEIN DIAPHANOUS HOMOLOG 1"/>
    <property type="match status" value="1"/>
</dbReference>
<dbReference type="Gene3D" id="1.25.10.10">
    <property type="entry name" value="Leucine-rich Repeat Variant"/>
    <property type="match status" value="1"/>
</dbReference>
<feature type="domain" description="DAD" evidence="22">
    <location>
        <begin position="1216"/>
        <end position="1244"/>
    </location>
</feature>
<dbReference type="Gene3D" id="1.20.58.2220">
    <property type="entry name" value="Formin, FH2 domain"/>
    <property type="match status" value="1"/>
</dbReference>
<gene>
    <name evidence="26" type="primary">DIAPH1</name>
</gene>
<dbReference type="Gene3D" id="1.10.238.150">
    <property type="entry name" value="Formin, FH3 diaphanous domain"/>
    <property type="match status" value="1"/>
</dbReference>
<evidence type="ECO:0000256" key="4">
    <source>
        <dbReference type="ARBA" id="ARBA00004632"/>
    </source>
</evidence>
<dbReference type="InterPro" id="IPR010472">
    <property type="entry name" value="FH3_dom"/>
</dbReference>
<dbReference type="RefSeq" id="XP_027462148.2">
    <property type="nucleotide sequence ID" value="XM_027606347.2"/>
</dbReference>
<dbReference type="FunFam" id="1.20.58.630:FF:000001">
    <property type="entry name" value="Diaphanous related formin 1"/>
    <property type="match status" value="1"/>
</dbReference>
<dbReference type="Gene3D" id="6.10.30.30">
    <property type="match status" value="1"/>
</dbReference>
<dbReference type="Pfam" id="PF06367">
    <property type="entry name" value="Drf_FH3"/>
    <property type="match status" value="1"/>
</dbReference>
<keyword evidence="9" id="KW-0677">Repeat</keyword>
<keyword evidence="7" id="KW-0963">Cytoplasm</keyword>
<evidence type="ECO:0000256" key="12">
    <source>
        <dbReference type="ARBA" id="ARBA00023054"/>
    </source>
</evidence>
<dbReference type="PROSITE" id="PS51444">
    <property type="entry name" value="FH2"/>
    <property type="match status" value="1"/>
</dbReference>
<evidence type="ECO:0000259" key="22">
    <source>
        <dbReference type="PROSITE" id="PS51231"/>
    </source>
</evidence>
<dbReference type="InterPro" id="IPR010473">
    <property type="entry name" value="GTPase-bd"/>
</dbReference>
<evidence type="ECO:0000313" key="25">
    <source>
        <dbReference type="Proteomes" id="UP000515165"/>
    </source>
</evidence>
<name>A0A6J2E8I0_ZALCA</name>
<dbReference type="PANTHER" id="PTHR45691">
    <property type="entry name" value="PROTEIN DIAPHANOUS"/>
    <property type="match status" value="1"/>
</dbReference>
<evidence type="ECO:0000256" key="13">
    <source>
        <dbReference type="ARBA" id="ARBA00023136"/>
    </source>
</evidence>
<evidence type="ECO:0000256" key="5">
    <source>
        <dbReference type="ARBA" id="ARBA00008214"/>
    </source>
</evidence>
<dbReference type="Pfam" id="PF06371">
    <property type="entry name" value="Drf_GBD"/>
    <property type="match status" value="1"/>
</dbReference>
<reference evidence="26" key="1">
    <citation type="submission" date="2025-08" db="UniProtKB">
        <authorList>
            <consortium name="RefSeq"/>
        </authorList>
    </citation>
    <scope>IDENTIFICATION</scope>
    <source>
        <tissue evidence="26">Blood</tissue>
    </source>
</reference>
<feature type="compositionally biased region" description="Low complexity" evidence="21">
    <location>
        <begin position="570"/>
        <end position="580"/>
    </location>
</feature>
<dbReference type="PROSITE" id="PS51231">
    <property type="entry name" value="DAD"/>
    <property type="match status" value="1"/>
</dbReference>
<feature type="compositionally biased region" description="Polar residues" evidence="21">
    <location>
        <begin position="67"/>
        <end position="84"/>
    </location>
</feature>
<dbReference type="FunFam" id="1.10.238.150:FF:000002">
    <property type="entry name" value="protein diaphanous homolog 2 isoform X2"/>
    <property type="match status" value="1"/>
</dbReference>
<keyword evidence="14" id="KW-0009">Actin-binding</keyword>
<dbReference type="SUPFAM" id="SSF48371">
    <property type="entry name" value="ARM repeat"/>
    <property type="match status" value="1"/>
</dbReference>
<dbReference type="GO" id="GO:0007605">
    <property type="term" value="P:sensory perception of sound"/>
    <property type="evidence" value="ECO:0007669"/>
    <property type="project" value="UniProtKB-KW"/>
</dbReference>
<accession>A0A6J2E8I0</accession>
<dbReference type="InterPro" id="IPR051412">
    <property type="entry name" value="Formin_Homology_Diaphanous_sf"/>
</dbReference>
<dbReference type="InterPro" id="IPR014768">
    <property type="entry name" value="GBD/FH3_dom"/>
</dbReference>
<feature type="compositionally biased region" description="Gly residues" evidence="21">
    <location>
        <begin position="1"/>
        <end position="12"/>
    </location>
</feature>
<dbReference type="Pfam" id="PF06346">
    <property type="entry name" value="Drf_FH1"/>
    <property type="match status" value="1"/>
</dbReference>
<evidence type="ECO:0000256" key="14">
    <source>
        <dbReference type="ARBA" id="ARBA00023203"/>
    </source>
</evidence>
<evidence type="ECO:0000256" key="15">
    <source>
        <dbReference type="ARBA" id="ARBA00023212"/>
    </source>
</evidence>
<keyword evidence="25" id="KW-1185">Reference proteome</keyword>
<dbReference type="SUPFAM" id="SSF101447">
    <property type="entry name" value="Formin homology 2 domain (FH2 domain)"/>
    <property type="match status" value="1"/>
</dbReference>
<dbReference type="InterPro" id="IPR010465">
    <property type="entry name" value="Drf_DAD"/>
</dbReference>
<dbReference type="InterPro" id="IPR011989">
    <property type="entry name" value="ARM-like"/>
</dbReference>
<dbReference type="GO" id="GO:0005884">
    <property type="term" value="C:actin filament"/>
    <property type="evidence" value="ECO:0007669"/>
    <property type="project" value="TreeGrafter"/>
</dbReference>
<evidence type="ECO:0000256" key="7">
    <source>
        <dbReference type="ARBA" id="ARBA00022490"/>
    </source>
</evidence>
<feature type="compositionally biased region" description="Pro residues" evidence="21">
    <location>
        <begin position="603"/>
        <end position="669"/>
    </location>
</feature>
<feature type="domain" description="GBD/FH3" evidence="23">
    <location>
        <begin position="84"/>
        <end position="449"/>
    </location>
</feature>
<dbReference type="GO" id="GO:0003779">
    <property type="term" value="F:actin binding"/>
    <property type="evidence" value="ECO:0007669"/>
    <property type="project" value="UniProtKB-KW"/>
</dbReference>
<dbReference type="GO" id="GO:0032587">
    <property type="term" value="C:ruffle membrane"/>
    <property type="evidence" value="ECO:0007669"/>
    <property type="project" value="UniProtKB-SubCell"/>
</dbReference>
<dbReference type="SMART" id="SM00498">
    <property type="entry name" value="FH2"/>
    <property type="match status" value="1"/>
</dbReference>
<evidence type="ECO:0000313" key="26">
    <source>
        <dbReference type="RefSeq" id="XP_027462148.2"/>
    </source>
</evidence>
<dbReference type="OrthoDB" id="1668162at2759"/>
<evidence type="ECO:0000259" key="23">
    <source>
        <dbReference type="PROSITE" id="PS51232"/>
    </source>
</evidence>
<keyword evidence="8" id="KW-0597">Phosphoprotein</keyword>
<feature type="compositionally biased region" description="Basic and acidic residues" evidence="21">
    <location>
        <begin position="44"/>
        <end position="65"/>
    </location>
</feature>
<evidence type="ECO:0000256" key="19">
    <source>
        <dbReference type="ARBA" id="ARBA00077583"/>
    </source>
</evidence>
<feature type="domain" description="FH2" evidence="24">
    <location>
        <begin position="791"/>
        <end position="1193"/>
    </location>
</feature>
<feature type="coiled-coil region" evidence="20">
    <location>
        <begin position="1067"/>
        <end position="1094"/>
    </location>
</feature>
<dbReference type="GeneID" id="113929434"/>
<keyword evidence="17" id="KW-0966">Cell projection</keyword>
<evidence type="ECO:0000256" key="3">
    <source>
        <dbReference type="ARBA" id="ARBA00004300"/>
    </source>
</evidence>
<keyword evidence="13" id="KW-0472">Membrane</keyword>
<evidence type="ECO:0000256" key="10">
    <source>
        <dbReference type="ARBA" id="ARBA00022740"/>
    </source>
</evidence>
<keyword evidence="11" id="KW-0007">Acetylation</keyword>
<dbReference type="SMART" id="SM01139">
    <property type="entry name" value="Drf_FH3"/>
    <property type="match status" value="1"/>
</dbReference>
<evidence type="ECO:0000256" key="2">
    <source>
        <dbReference type="ARBA" id="ARBA00004186"/>
    </source>
</evidence>
<evidence type="ECO:0000256" key="18">
    <source>
        <dbReference type="ARBA" id="ARBA00072131"/>
    </source>
</evidence>
<feature type="coiled-coil region" evidence="20">
    <location>
        <begin position="474"/>
        <end position="568"/>
    </location>
</feature>
<dbReference type="SMART" id="SM01140">
    <property type="entry name" value="Drf_GBD"/>
    <property type="match status" value="1"/>
</dbReference>
<feature type="compositionally biased region" description="Pro residues" evidence="21">
    <location>
        <begin position="581"/>
        <end position="596"/>
    </location>
</feature>
<organism evidence="25 26">
    <name type="scientific">Zalophus californianus</name>
    <name type="common">California sealion</name>
    <dbReference type="NCBI Taxonomy" id="9704"/>
    <lineage>
        <taxon>Eukaryota</taxon>
        <taxon>Metazoa</taxon>
        <taxon>Chordata</taxon>
        <taxon>Craniata</taxon>
        <taxon>Vertebrata</taxon>
        <taxon>Euteleostomi</taxon>
        <taxon>Mammalia</taxon>
        <taxon>Eutheria</taxon>
        <taxon>Laurasiatheria</taxon>
        <taxon>Carnivora</taxon>
        <taxon>Caniformia</taxon>
        <taxon>Pinnipedia</taxon>
        <taxon>Otariidae</taxon>
        <taxon>Zalophus</taxon>
    </lineage>
</organism>
<proteinExistence type="inferred from homology"/>
<sequence>MEPLGGGQGPGRGTRDKKKGRSPDELPAAGGDGGKSKKFTLKRLMADELERFTSMRIKKEKEKPNSAHRNSSASYGDDPTAQSLQDVSDDQVLVLFEQMLLDMNLNEEKQQPLREKDIIIKREMVSQYLHTSKAGMSQKESSRSAMMYIQELRSGLRDMPLLTCLESLRVSLNNNPVSWVQTFGAEGLASLLDILKRLHDEKEETPGSYDSRNKHEIIRCLKAFMNNKFGIKTMLETEEGILLLVRAMDPAVPNMMIDAAKLLSALCILPQPEDMNERVLTAMTERAEMDEVERFQPLLDGLKSGTSIALKVGCLQLINALITPAEELDFRVHIRSELMRLGLHQVLQDLREIENDDMRVQLNVFDEQGEEDSYDLKGRLDDIRMEMDDFSDVFQILLNTVKDSKAEPHFLSILQHLLLVRNDYEARPQYYKLIEECISQIVLHKNGADPDFKCRHLQIDIEGLIDQMIDKTKVEKSEAKATELEKKLDSELTARHELQVEMKKMESDFEQKLQDLQGEKDALNSEKQQIATEKQDLEAEVSQLTGEVAKLSKELEDAKKEMTSLSAAVTAVAPPSSATVPPTPGTVTPPPAPPLPEELSIPTSPPLPGGATIPPPPPPPPLPGSVPLPPLLPEGAGIPPPPPLPGSVGIPVPPPLPGGAGIPPPPPLPGSASISLPPPLPGGAGIPLPPPLPGGAGIPPPPPLPGVTGIPPPPPLPGGTGMPPPPPPLPGGAGMPPPPPPLPGGPGIPPPPPFPGGPGIPPPPPGMGVPPPPPFGFGVPAAPVLPFGLTPKKLYKPEVQLRRPNWSKFVAEDLSKDCFWTKVKEDRFENNELFAKLTLTFSAQTKTSKAKKDQEGGEEKKSVQKKKVKELKVLDSKTAQNLSIFLGSFRMAYQEIKNVILEVNESVLTESMIQNLIKQMPEPEQLKMLSELKDEYDDLAESEQFGVVMGTVPRLRPRLNAILFKLQFSEQVENIKPEIVSVTAACEELRKSESFSSLLEITLLVGNYMNAGSRNAGAFGFNISFLCKLRDTKSTDQKMTLLHFLAESCENDYPDVLKFPDELAHVEKASRVSAENLQKNLDQMKKQIADVERDVQNFPAATDERDKFVEKMTSFVRDAQEQYNKLRMMHSNMETLYKELGEYFLFDPKKVTVEEFFMDLHNFKNMFVQAVKENQKRRETEEKMRRAKLAKEKAEKERLEKQQKREQLIDMNAEGDETGVMDSLLEALQTGAAFRRKRGPRQDEPLCPWEEELEEETHTLVTCEHAVCSLTCGWPLMCEHSGAASHFWGAGQPCWKAAPFDPVWLLPCLKLLAGLDKAQVFWALCSPPPLGLALPARVPQLPPSCGLPVGARGSFHVSLLL</sequence>
<evidence type="ECO:0000256" key="6">
    <source>
        <dbReference type="ARBA" id="ARBA00022475"/>
    </source>
</evidence>
<keyword evidence="10" id="KW-1009">Hearing</keyword>
<feature type="coiled-coil region" evidence="20">
    <location>
        <begin position="1170"/>
        <end position="1214"/>
    </location>
</feature>
<protein>
    <recommendedName>
        <fullName evidence="18">Protein diaphanous homolog 1</fullName>
    </recommendedName>
    <alternativeName>
        <fullName evidence="19">Diaphanous-related formin-1</fullName>
    </alternativeName>
</protein>
<feature type="region of interest" description="Disordered" evidence="21">
    <location>
        <begin position="1"/>
        <end position="84"/>
    </location>
</feature>
<feature type="compositionally biased region" description="Pro residues" evidence="21">
    <location>
        <begin position="676"/>
        <end position="774"/>
    </location>
</feature>
<dbReference type="Pfam" id="PF02181">
    <property type="entry name" value="FH2"/>
    <property type="match status" value="1"/>
</dbReference>
<dbReference type="InterPro" id="IPR016024">
    <property type="entry name" value="ARM-type_fold"/>
</dbReference>
<evidence type="ECO:0000256" key="11">
    <source>
        <dbReference type="ARBA" id="ARBA00022990"/>
    </source>
</evidence>
<comment type="similarity">
    <text evidence="5">Belongs to the formin homology family. Diaphanous subfamily.</text>
</comment>
<evidence type="ECO:0000256" key="17">
    <source>
        <dbReference type="ARBA" id="ARBA00023273"/>
    </source>
</evidence>
<evidence type="ECO:0000256" key="9">
    <source>
        <dbReference type="ARBA" id="ARBA00022737"/>
    </source>
</evidence>
<comment type="subcellular location">
    <subcellularLocation>
        <location evidence="4">Cell projection</location>
        <location evidence="4">Ruffle membrane</location>
    </subcellularLocation>
    <subcellularLocation>
        <location evidence="3">Cytoplasm</location>
        <location evidence="3">Cytoskeleton</location>
        <location evidence="3">Microtubule organizing center</location>
        <location evidence="3">Centrosome</location>
    </subcellularLocation>
    <subcellularLocation>
        <location evidence="2">Cytoplasm</location>
        <location evidence="2">Cytoskeleton</location>
        <location evidence="2">Spindle</location>
    </subcellularLocation>
    <subcellularLocation>
        <location evidence="1">Nucleus</location>
    </subcellularLocation>
</comment>
<dbReference type="InterPro" id="IPR044933">
    <property type="entry name" value="DIA_GBD_sf"/>
</dbReference>
<feature type="region of interest" description="Disordered" evidence="21">
    <location>
        <begin position="570"/>
        <end position="774"/>
    </location>
</feature>
<keyword evidence="6" id="KW-1003">Cell membrane</keyword>
<dbReference type="GO" id="GO:0005813">
    <property type="term" value="C:centrosome"/>
    <property type="evidence" value="ECO:0007669"/>
    <property type="project" value="UniProtKB-SubCell"/>
</dbReference>
<evidence type="ECO:0000256" key="21">
    <source>
        <dbReference type="SAM" id="MobiDB-lite"/>
    </source>
</evidence>
<dbReference type="Pfam" id="PF06345">
    <property type="entry name" value="Drf_DAD"/>
    <property type="match status" value="1"/>
</dbReference>
<dbReference type="PROSITE" id="PS51232">
    <property type="entry name" value="GBD_FH3"/>
    <property type="match status" value="1"/>
</dbReference>
<dbReference type="GO" id="GO:0005634">
    <property type="term" value="C:nucleus"/>
    <property type="evidence" value="ECO:0007669"/>
    <property type="project" value="UniProtKB-SubCell"/>
</dbReference>
<evidence type="ECO:0000256" key="16">
    <source>
        <dbReference type="ARBA" id="ARBA00023242"/>
    </source>
</evidence>
<dbReference type="GO" id="GO:0005819">
    <property type="term" value="C:spindle"/>
    <property type="evidence" value="ECO:0007669"/>
    <property type="project" value="UniProtKB-SubCell"/>
</dbReference>
<dbReference type="CTD" id="1729"/>
<dbReference type="InterPro" id="IPR042201">
    <property type="entry name" value="FH2_Formin_sf"/>
</dbReference>
<dbReference type="FunFam" id="1.25.10.10:FF:000109">
    <property type="entry name" value="Diaphanous homolog 1 (Drosophila)"/>
    <property type="match status" value="1"/>
</dbReference>
<evidence type="ECO:0000256" key="8">
    <source>
        <dbReference type="ARBA" id="ARBA00022553"/>
    </source>
</evidence>
<dbReference type="Gene3D" id="1.20.58.630">
    <property type="match status" value="1"/>
</dbReference>
<evidence type="ECO:0000256" key="20">
    <source>
        <dbReference type="SAM" id="Coils"/>
    </source>
</evidence>